<dbReference type="RefSeq" id="WP_184799925.1">
    <property type="nucleotide sequence ID" value="NZ_JACIIZ010000005.1"/>
</dbReference>
<gene>
    <name evidence="1" type="ORF">FHS74_001979</name>
</gene>
<accession>A0A7X0ECA5</accession>
<name>A0A7X0ECA5_9PROT</name>
<evidence type="ECO:0000313" key="2">
    <source>
        <dbReference type="Proteomes" id="UP000539175"/>
    </source>
</evidence>
<dbReference type="AlphaFoldDB" id="A0A7X0ECA5"/>
<dbReference type="EMBL" id="JACIIZ010000005">
    <property type="protein sequence ID" value="MBB6251428.1"/>
    <property type="molecule type" value="Genomic_DNA"/>
</dbReference>
<dbReference type="Pfam" id="PF18906">
    <property type="entry name" value="Phage_tube_2"/>
    <property type="match status" value="1"/>
</dbReference>
<dbReference type="Proteomes" id="UP000539175">
    <property type="component" value="Unassembled WGS sequence"/>
</dbReference>
<organism evidence="1 2">
    <name type="scientific">Nitrospirillum iridis</name>
    <dbReference type="NCBI Taxonomy" id="765888"/>
    <lineage>
        <taxon>Bacteria</taxon>
        <taxon>Pseudomonadati</taxon>
        <taxon>Pseudomonadota</taxon>
        <taxon>Alphaproteobacteria</taxon>
        <taxon>Rhodospirillales</taxon>
        <taxon>Azospirillaceae</taxon>
        <taxon>Nitrospirillum</taxon>
    </lineage>
</organism>
<protein>
    <submittedName>
        <fullName evidence="1">Uncharacterized protein</fullName>
    </submittedName>
</protein>
<keyword evidence="2" id="KW-1185">Reference proteome</keyword>
<dbReference type="InterPro" id="IPR044000">
    <property type="entry name" value="Phage_tube_2"/>
</dbReference>
<comment type="caution">
    <text evidence="1">The sequence shown here is derived from an EMBL/GenBank/DDBJ whole genome shotgun (WGS) entry which is preliminary data.</text>
</comment>
<sequence>MALVMRARNSVVLAKVETTAGTDAAPVAGTDEVLVENLSISFNANNIQTHEVTGGLDSLDDIVGGLNGQISFDVYLKGSGTPGTAPEFGKLLKACQFSEIVTAAAVGAPTAISAGTTTTATLAAPFAATAQLYRYMPLMISGAPSSALSFISDYTVGRVATLTDTLGAALTTSALVQVPVNVLYLPSSGAQTYLTQYVYMDQLLWKFVGCCGTVKFDFSSGQAVKMSFTFSGLFVSKTTASAPAAANLNYQTTRPVSWRGGVGGAFTLGSNLISGKQMTLDVGNTVVFPDDPNAQDGYGIPIITERRTTGQLNVNEALIATRDLMTDFRAGTKRSLHARGGTVAGNRWACTMGANQILSDQPSNDSGKLMAQNQFKTAIADGGMGLCFY</sequence>
<proteinExistence type="predicted"/>
<evidence type="ECO:0000313" key="1">
    <source>
        <dbReference type="EMBL" id="MBB6251428.1"/>
    </source>
</evidence>
<reference evidence="1 2" key="1">
    <citation type="submission" date="2020-08" db="EMBL/GenBank/DDBJ databases">
        <title>Genomic Encyclopedia of Type Strains, Phase IV (KMG-IV): sequencing the most valuable type-strain genomes for metagenomic binning, comparative biology and taxonomic classification.</title>
        <authorList>
            <person name="Goeker M."/>
        </authorList>
    </citation>
    <scope>NUCLEOTIDE SEQUENCE [LARGE SCALE GENOMIC DNA]</scope>
    <source>
        <strain evidence="1 2">DSM 22198</strain>
    </source>
</reference>